<keyword evidence="2" id="KW-1185">Reference proteome</keyword>
<sequence>MSEEFYKVDPTPRSSWRLAVLMGANSRTYKFALGDALLQVAASGRTEVLLDELTVPYAMSLLRHMEQAPQAAQSSATAKTDFLKIAEREAAESRRLGRPTEALVRAAAKNMPGMVMQKFHNLGKGSQVPHRFYELEGSARERIVRFSPELRQVALSEQTGLLQGELEARWNIVESSFATDINRTLLQEGVAVDLQAMKVLDKRRRRAITGVKEAVIGFQHGLCLICGHVLGPNDEYAIDHVFPWSLMDRMGWQGPDLDSVWNLAPAHVPCNLAKSNRLPYEVELSRLAQRNEAIMHSPHPLRKTLQLTLQNGTNRRIVPGGWPYFIRSVLALITT</sequence>
<dbReference type="CDD" id="cd00085">
    <property type="entry name" value="HNHc"/>
    <property type="match status" value="1"/>
</dbReference>
<evidence type="ECO:0000313" key="1">
    <source>
        <dbReference type="EMBL" id="QXJ24066.1"/>
    </source>
</evidence>
<name>A0ABX8QZ11_9ACTN</name>
<dbReference type="Proteomes" id="UP001049518">
    <property type="component" value="Chromosome"/>
</dbReference>
<dbReference type="EMBL" id="CP059572">
    <property type="protein sequence ID" value="QXJ24066.1"/>
    <property type="molecule type" value="Genomic_DNA"/>
</dbReference>
<reference evidence="1" key="1">
    <citation type="submission" date="2020-07" db="EMBL/GenBank/DDBJ databases">
        <authorList>
            <person name="Tarantini F.S."/>
            <person name="Hong K.W."/>
            <person name="Chan K.G."/>
        </authorList>
    </citation>
    <scope>NUCLEOTIDE SEQUENCE</scope>
    <source>
        <strain evidence="1">32-07</strain>
    </source>
</reference>
<organism evidence="1 2">
    <name type="scientific">Actinomadura graeca</name>
    <dbReference type="NCBI Taxonomy" id="2750812"/>
    <lineage>
        <taxon>Bacteria</taxon>
        <taxon>Bacillati</taxon>
        <taxon>Actinomycetota</taxon>
        <taxon>Actinomycetes</taxon>
        <taxon>Streptosporangiales</taxon>
        <taxon>Thermomonosporaceae</taxon>
        <taxon>Actinomadura</taxon>
    </lineage>
</organism>
<keyword evidence="1" id="KW-0378">Hydrolase</keyword>
<accession>A0ABX8QZ11</accession>
<keyword evidence="1" id="KW-0540">Nuclease</keyword>
<evidence type="ECO:0000313" key="2">
    <source>
        <dbReference type="Proteomes" id="UP001049518"/>
    </source>
</evidence>
<protein>
    <submittedName>
        <fullName evidence="1">HNH endonuclease</fullName>
    </submittedName>
</protein>
<gene>
    <name evidence="1" type="ORF">AGRA3207_005317</name>
</gene>
<dbReference type="InterPro" id="IPR003615">
    <property type="entry name" value="HNH_nuc"/>
</dbReference>
<keyword evidence="1" id="KW-0255">Endonuclease</keyword>
<dbReference type="RefSeq" id="WP_231329760.1">
    <property type="nucleotide sequence ID" value="NZ_CP059572.1"/>
</dbReference>
<dbReference type="Gene3D" id="1.10.30.50">
    <property type="match status" value="1"/>
</dbReference>
<proteinExistence type="predicted"/>
<dbReference type="GO" id="GO:0004519">
    <property type="term" value="F:endonuclease activity"/>
    <property type="evidence" value="ECO:0007669"/>
    <property type="project" value="UniProtKB-KW"/>
</dbReference>